<dbReference type="PANTHER" id="PTHR35811">
    <property type="entry name" value="SLR1870 PROTEIN"/>
    <property type="match status" value="1"/>
</dbReference>
<accession>A0A1G9VKT1</accession>
<dbReference type="Proteomes" id="UP000198552">
    <property type="component" value="Unassembled WGS sequence"/>
</dbReference>
<reference evidence="4" key="1">
    <citation type="submission" date="2016-10" db="EMBL/GenBank/DDBJ databases">
        <authorList>
            <person name="Varghese N."/>
            <person name="Submissions S."/>
        </authorList>
    </citation>
    <scope>NUCLEOTIDE SEQUENCE [LARGE SCALE GENOMIC DNA]</scope>
    <source>
        <strain evidence="4">EPL6</strain>
    </source>
</reference>
<sequence length="310" mass="32942">MSTADRALRIALLIDADNAPAEKLDEILTELSTLGEINIRRAYGNWTKHGLHRWQERLLEFAVQPVQQFDYSKGKNATDMAMTVDAMELLYNERPDAFGIVSSDADFTPLVLHLRARGAAVYGFGAAQTPKPFVNACSRFLYLESLGGGVAEGEPNTPVPSESGAAPGSAPGAAPVMAGVSQPAPVPASAMPQATDTQEPAQPQPLAAPGVPERPASLRVPGAALRQDRRLMQFLRHAVGACQDEDGWTRVGVLGQQIGNKTSFDARNYGYATLSKLLAATQAFELRDEGTSRIAVRERGAPPLPAGAGG</sequence>
<dbReference type="PROSITE" id="PS51644">
    <property type="entry name" value="HTH_OST"/>
    <property type="match status" value="1"/>
</dbReference>
<feature type="region of interest" description="Disordered" evidence="1">
    <location>
        <begin position="153"/>
        <end position="216"/>
    </location>
</feature>
<dbReference type="PANTHER" id="PTHR35811:SF1">
    <property type="entry name" value="HTH OST-TYPE DOMAIN-CONTAINING PROTEIN"/>
    <property type="match status" value="1"/>
</dbReference>
<dbReference type="GO" id="GO:0004540">
    <property type="term" value="F:RNA nuclease activity"/>
    <property type="evidence" value="ECO:0007669"/>
    <property type="project" value="InterPro"/>
</dbReference>
<dbReference type="Gene3D" id="3.30.420.610">
    <property type="entry name" value="LOTUS domain-like"/>
    <property type="match status" value="1"/>
</dbReference>
<keyword evidence="4" id="KW-1185">Reference proteome</keyword>
<dbReference type="InterPro" id="IPR025605">
    <property type="entry name" value="OST-HTH/LOTUS_dom"/>
</dbReference>
<dbReference type="STRING" id="1527607.SAMN05428957_11353"/>
<dbReference type="OrthoDB" id="9783963at2"/>
<feature type="compositionally biased region" description="Low complexity" evidence="1">
    <location>
        <begin position="159"/>
        <end position="181"/>
    </location>
</feature>
<dbReference type="InterPro" id="IPR041966">
    <property type="entry name" value="LOTUS-like"/>
</dbReference>
<organism evidence="3 4">
    <name type="scientific">Oryzisolibacter propanilivorax</name>
    <dbReference type="NCBI Taxonomy" id="1527607"/>
    <lineage>
        <taxon>Bacteria</taxon>
        <taxon>Pseudomonadati</taxon>
        <taxon>Pseudomonadota</taxon>
        <taxon>Betaproteobacteria</taxon>
        <taxon>Burkholderiales</taxon>
        <taxon>Comamonadaceae</taxon>
        <taxon>Oryzisolibacter</taxon>
    </lineage>
</organism>
<protein>
    <submittedName>
        <fullName evidence="3">TIGR00288 family protein</fullName>
    </submittedName>
</protein>
<evidence type="ECO:0000256" key="1">
    <source>
        <dbReference type="SAM" id="MobiDB-lite"/>
    </source>
</evidence>
<proteinExistence type="predicted"/>
<dbReference type="CDD" id="cd11297">
    <property type="entry name" value="PIN_LabA-like_N_1"/>
    <property type="match status" value="1"/>
</dbReference>
<feature type="compositionally biased region" description="Low complexity" evidence="1">
    <location>
        <begin position="198"/>
        <end position="209"/>
    </location>
</feature>
<dbReference type="AlphaFoldDB" id="A0A1G9VKT1"/>
<feature type="domain" description="HTH OST-type" evidence="2">
    <location>
        <begin position="227"/>
        <end position="300"/>
    </location>
</feature>
<dbReference type="Pfam" id="PF12872">
    <property type="entry name" value="OST-HTH"/>
    <property type="match status" value="1"/>
</dbReference>
<dbReference type="CDD" id="cd10146">
    <property type="entry name" value="LabA_like_C"/>
    <property type="match status" value="1"/>
</dbReference>
<dbReference type="Pfam" id="PF01936">
    <property type="entry name" value="NYN"/>
    <property type="match status" value="1"/>
</dbReference>
<dbReference type="RefSeq" id="WP_091572738.1">
    <property type="nucleotide sequence ID" value="NZ_FNHP01000013.1"/>
</dbReference>
<evidence type="ECO:0000313" key="3">
    <source>
        <dbReference type="EMBL" id="SDM72794.1"/>
    </source>
</evidence>
<dbReference type="InterPro" id="IPR021139">
    <property type="entry name" value="NYN"/>
</dbReference>
<dbReference type="Gene3D" id="3.40.50.1010">
    <property type="entry name" value="5'-nuclease"/>
    <property type="match status" value="1"/>
</dbReference>
<dbReference type="EMBL" id="FNHP01000013">
    <property type="protein sequence ID" value="SDM72794.1"/>
    <property type="molecule type" value="Genomic_DNA"/>
</dbReference>
<gene>
    <name evidence="3" type="ORF">SAMN05428957_11353</name>
</gene>
<evidence type="ECO:0000313" key="4">
    <source>
        <dbReference type="Proteomes" id="UP000198552"/>
    </source>
</evidence>
<evidence type="ECO:0000259" key="2">
    <source>
        <dbReference type="PROSITE" id="PS51644"/>
    </source>
</evidence>
<name>A0A1G9VKT1_9BURK</name>